<feature type="domain" description="DUF1023" evidence="2">
    <location>
        <begin position="167"/>
        <end position="340"/>
    </location>
</feature>
<dbReference type="RefSeq" id="WP_344434829.1">
    <property type="nucleotide sequence ID" value="NZ_BAAASL010000007.1"/>
</dbReference>
<gene>
    <name evidence="3" type="ORF">GCM10010315_22490</name>
</gene>
<accession>A0ABP6G448</accession>
<keyword evidence="3" id="KW-0378">Hydrolase</keyword>
<evidence type="ECO:0000256" key="1">
    <source>
        <dbReference type="SAM" id="Phobius"/>
    </source>
</evidence>
<dbReference type="Pfam" id="PF06259">
    <property type="entry name" value="Abhydrolase_8"/>
    <property type="match status" value="1"/>
</dbReference>
<keyword evidence="1" id="KW-1133">Transmembrane helix</keyword>
<evidence type="ECO:0000313" key="3">
    <source>
        <dbReference type="EMBL" id="GAA2714724.1"/>
    </source>
</evidence>
<protein>
    <submittedName>
        <fullName evidence="3">Alpha/beta hydrolase family protein</fullName>
    </submittedName>
</protein>
<keyword evidence="4" id="KW-1185">Reference proteome</keyword>
<comment type="caution">
    <text evidence="3">The sequence shown here is derived from an EMBL/GenBank/DDBJ whole genome shotgun (WGS) entry which is preliminary data.</text>
</comment>
<evidence type="ECO:0000259" key="2">
    <source>
        <dbReference type="Pfam" id="PF06259"/>
    </source>
</evidence>
<keyword evidence="1" id="KW-0472">Membrane</keyword>
<feature type="transmembrane region" description="Helical" evidence="1">
    <location>
        <begin position="20"/>
        <end position="43"/>
    </location>
</feature>
<dbReference type="GO" id="GO:0016787">
    <property type="term" value="F:hydrolase activity"/>
    <property type="evidence" value="ECO:0007669"/>
    <property type="project" value="UniProtKB-KW"/>
</dbReference>
<dbReference type="InterPro" id="IPR010427">
    <property type="entry name" value="DUF1023"/>
</dbReference>
<keyword evidence="1" id="KW-0812">Transmembrane</keyword>
<dbReference type="SUPFAM" id="SSF53474">
    <property type="entry name" value="alpha/beta-Hydrolases"/>
    <property type="match status" value="1"/>
</dbReference>
<reference evidence="4" key="1">
    <citation type="journal article" date="2019" name="Int. J. Syst. Evol. Microbiol.">
        <title>The Global Catalogue of Microorganisms (GCM) 10K type strain sequencing project: providing services to taxonomists for standard genome sequencing and annotation.</title>
        <authorList>
            <consortium name="The Broad Institute Genomics Platform"/>
            <consortium name="The Broad Institute Genome Sequencing Center for Infectious Disease"/>
            <person name="Wu L."/>
            <person name="Ma J."/>
        </authorList>
    </citation>
    <scope>NUCLEOTIDE SEQUENCE [LARGE SCALE GENOMIC DNA]</scope>
    <source>
        <strain evidence="4">JCM 4542</strain>
    </source>
</reference>
<dbReference type="EMBL" id="BAAASL010000007">
    <property type="protein sequence ID" value="GAA2714724.1"/>
    <property type="molecule type" value="Genomic_DNA"/>
</dbReference>
<organism evidence="3 4">
    <name type="scientific">Streptomyces luteosporeus</name>
    <dbReference type="NCBI Taxonomy" id="173856"/>
    <lineage>
        <taxon>Bacteria</taxon>
        <taxon>Bacillati</taxon>
        <taxon>Actinomycetota</taxon>
        <taxon>Actinomycetes</taxon>
        <taxon>Kitasatosporales</taxon>
        <taxon>Streptomycetaceae</taxon>
        <taxon>Streptomyces</taxon>
    </lineage>
</organism>
<dbReference type="Proteomes" id="UP001500886">
    <property type="component" value="Unassembled WGS sequence"/>
</dbReference>
<proteinExistence type="predicted"/>
<dbReference type="InterPro" id="IPR029058">
    <property type="entry name" value="AB_hydrolase_fold"/>
</dbReference>
<sequence length="415" mass="43159">MTSFPELGSPSAIPWANASTAWRALLALAVVFVMLATTGWTAVKGHKGTTDPRTAALAAWHHGSIGGRSLPPADAEPTVIARFFAALTQGQRERLADHYPLVVGNLGGAPLALRYRANRIALAQASAAEEHRTHDSGLTPGGRYEAGRRMHRFESLLADGRQVLAFDPAGDGRVAEVIGDLDHARHVSVIVPGVDTNVLTFEKTQRAYSAPVGMARSLYDAERKAAPAAGTAVIAWADYTSPVGVGMDAATGKLAAEGALRLRKLVRTLPGDSRVSLFCHSYGSVVCGVAARDLSPRVTDVAVAGSPGMRADRVSDLRTTARIWAMRDADDWIRGVPHMEVGGLGHGADPVSAGFGARVLSAADAEGHAGYFRPGTTSLANFADIGVGAVDAVRCAGDTGDCTDGLDRTAGAAAA</sequence>
<evidence type="ECO:0000313" key="4">
    <source>
        <dbReference type="Proteomes" id="UP001500886"/>
    </source>
</evidence>
<name>A0ABP6G448_9ACTN</name>